<dbReference type="Proteomes" id="UP000252008">
    <property type="component" value="Unassembled WGS sequence"/>
</dbReference>
<feature type="domain" description="PucR C-terminal helix-turn-helix" evidence="2">
    <location>
        <begin position="400"/>
        <end position="453"/>
    </location>
</feature>
<dbReference type="InterPro" id="IPR051448">
    <property type="entry name" value="CdaR-like_regulators"/>
</dbReference>
<feature type="domain" description="Purine catabolism PurC-like" evidence="1">
    <location>
        <begin position="18"/>
        <end position="129"/>
    </location>
</feature>
<dbReference type="EMBL" id="UEGS01000001">
    <property type="protein sequence ID" value="SRX79262.1"/>
    <property type="molecule type" value="Genomic_DNA"/>
</dbReference>
<dbReference type="STRING" id="39692.BST38_07960"/>
<dbReference type="InterPro" id="IPR042070">
    <property type="entry name" value="PucR_C-HTH_sf"/>
</dbReference>
<dbReference type="InterPro" id="IPR012914">
    <property type="entry name" value="PucR_dom"/>
</dbReference>
<accession>A0A375YDQ0</accession>
<evidence type="ECO:0000313" key="3">
    <source>
        <dbReference type="EMBL" id="SRX79262.1"/>
    </source>
</evidence>
<reference evidence="3 4" key="1">
    <citation type="submission" date="2018-05" db="EMBL/GenBank/DDBJ databases">
        <authorList>
            <consortium name="IHU Genomes"/>
        </authorList>
    </citation>
    <scope>NUCLEOTIDE SEQUENCE [LARGE SCALE GENOMIC DNA]</scope>
    <source>
        <strain evidence="3 4">P7335</strain>
    </source>
</reference>
<dbReference type="PANTHER" id="PTHR33744:SF17">
    <property type="entry name" value="CONSERVED PROTEIN"/>
    <property type="match status" value="1"/>
</dbReference>
<keyword evidence="4" id="KW-1185">Reference proteome</keyword>
<dbReference type="Gene3D" id="1.10.10.2840">
    <property type="entry name" value="PucR C-terminal helix-turn-helix domain"/>
    <property type="match status" value="1"/>
</dbReference>
<dbReference type="Pfam" id="PF07905">
    <property type="entry name" value="PucR"/>
    <property type="match status" value="1"/>
</dbReference>
<dbReference type="AlphaFoldDB" id="A0A375YDQ0"/>
<dbReference type="PANTHER" id="PTHR33744">
    <property type="entry name" value="CARBOHYDRATE DIACID REGULATOR"/>
    <property type="match status" value="1"/>
</dbReference>
<evidence type="ECO:0000259" key="2">
    <source>
        <dbReference type="Pfam" id="PF13556"/>
    </source>
</evidence>
<dbReference type="Pfam" id="PF13556">
    <property type="entry name" value="HTH_30"/>
    <property type="match status" value="1"/>
</dbReference>
<organism evidence="3 4">
    <name type="scientific">Mycolicibacterium parafortuitum</name>
    <name type="common">Mycobacterium parafortuitum</name>
    <dbReference type="NCBI Taxonomy" id="39692"/>
    <lineage>
        <taxon>Bacteria</taxon>
        <taxon>Bacillati</taxon>
        <taxon>Actinomycetota</taxon>
        <taxon>Actinomycetes</taxon>
        <taxon>Mycobacteriales</taxon>
        <taxon>Mycobacteriaceae</taxon>
        <taxon>Mycolicibacterium</taxon>
    </lineage>
</organism>
<proteinExistence type="predicted"/>
<protein>
    <submittedName>
        <fullName evidence="3">Purine catabolism PurC domain-containing protein [Nocardioides sp. JS614]</fullName>
    </submittedName>
</protein>
<dbReference type="RefSeq" id="WP_083142711.1">
    <property type="nucleotide sequence ID" value="NZ_MVID01000004.1"/>
</dbReference>
<evidence type="ECO:0000259" key="1">
    <source>
        <dbReference type="Pfam" id="PF07905"/>
    </source>
</evidence>
<name>A0A375YDQ0_MYCPF</name>
<gene>
    <name evidence="3" type="ORF">MPP7335_00998</name>
</gene>
<sequence length="462" mass="49219">MSEQRAESVAPTLHDLLETARLGLSVPADTAQDLDRTISWVHTTEMPDPSRYLRGGELVCTVGISLNSERSCTTFVDALVSAGAAGVCFGVGDGHDTVPAALLQRCRQKGLPVLVAPPSVPFSVISRFVAEFRLGHEIAVARATNALVPELLLSLRRHDSPRQLLDAAGQVLGCYFLLEPDGSAEGDADSDAGSEDAGVTVPVPGMGTLVWMGRGDRPEPALLDLIARFVRAAQGERDIEAALTRERVGQLLSLVERRMLLPDALSQLLEWPGFGEEVACSAWPAGAGALLSISFPDALIGDAPDLCLMLTVGAAKVTDDLALPTGHSAPVPLPDLGSAIAQARIALGLAEHRGGRVGPDQLSTLESLLEQLPLAQLAPFRQLLIDPLTELDSARGTQHVRTLRTFVACNGSLSETAKALFLHTNTVRHRLSRIQEITGRDPLQHNDLTAFVIGMWAAERAE</sequence>
<evidence type="ECO:0000313" key="4">
    <source>
        <dbReference type="Proteomes" id="UP000252008"/>
    </source>
</evidence>
<dbReference type="InterPro" id="IPR025736">
    <property type="entry name" value="PucR_C-HTH_dom"/>
</dbReference>